<dbReference type="RefSeq" id="XP_963507.1">
    <property type="nucleotide sequence ID" value="XM_958414.2"/>
</dbReference>
<dbReference type="PROSITE" id="PS51192">
    <property type="entry name" value="HELICASE_ATP_BIND_1"/>
    <property type="match status" value="1"/>
</dbReference>
<dbReference type="GO" id="GO:0004386">
    <property type="term" value="F:helicase activity"/>
    <property type="evidence" value="ECO:0000318"/>
    <property type="project" value="GO_Central"/>
</dbReference>
<dbReference type="OMA" id="FHEVMET"/>
<dbReference type="Pfam" id="PF13401">
    <property type="entry name" value="AAA_22"/>
    <property type="match status" value="1"/>
</dbReference>
<dbReference type="InterPro" id="IPR048333">
    <property type="entry name" value="HA2_WH"/>
</dbReference>
<dbReference type="FunFam" id="3.40.50.300:FF:001075">
    <property type="entry name" value="ATP dependent RNA helicase, putative"/>
    <property type="match status" value="1"/>
</dbReference>
<evidence type="ECO:0000256" key="2">
    <source>
        <dbReference type="ARBA" id="ARBA00022741"/>
    </source>
</evidence>
<dbReference type="GO" id="GO:0003723">
    <property type="term" value="F:RNA binding"/>
    <property type="evidence" value="ECO:0000318"/>
    <property type="project" value="GO_Central"/>
</dbReference>
<dbReference type="SMART" id="SM00487">
    <property type="entry name" value="DEXDc"/>
    <property type="match status" value="1"/>
</dbReference>
<dbReference type="Gene3D" id="3.40.50.300">
    <property type="entry name" value="P-loop containing nucleotide triphosphate hydrolases"/>
    <property type="match status" value="2"/>
</dbReference>
<dbReference type="InterPro" id="IPR001650">
    <property type="entry name" value="Helicase_C-like"/>
</dbReference>
<keyword evidence="7" id="KW-0347">Helicase</keyword>
<evidence type="ECO:0000259" key="6">
    <source>
        <dbReference type="PROSITE" id="PS51194"/>
    </source>
</evidence>
<sequence>MAADAGLDAGFIPALHKPSALLPIAKHREALLYTVETHPVTIVVGQTGSGKSTQIPQFLEKAGWCADGKVIAITQPRRVAASTVAIRVAEEFGCELGKEVGFSIRFEDVTSEATRIKFLTDGLLIREALVDPLLSRYSVIMIDEAHERSISSDILLGLLKKIRKKRPELRIIISSATLQAEEFLRFFSDSTGEAKSADNVQSDEKQDAPVGAIVSLEGRTYPIDILYLEKPAEDYLEKAISTVFDIHTNEPKGDILVFLTGRDEIEKAVEAVSERSAQLPVGSEAILPLPLYAGLPTEKQMYVFDETPANFRKVIFSTNIAEASVTIDGIVYVVDSGFVKLRAYNPQTGIETLTATPVSKASAAQRAGRAGRTKAGKCFRLYTEEAYQALHDANPPEIQRSNLAPFVLQLKALGIDNVLRFDFLTPPPAELMTRALELLYSLGALDDYAKLTKPLGLRMAELAVEPMMAKTLLSAPSFGCLGEMLTIAAMTSLGGSIWVQPDGGKDEAESARRKFAADEGDHLTLLNVYQAFVTKGRKEARFCHDNLINFKAMTRAMSIRAQLRRWLERFGITEDGLSVPQPAAAAAAAAAAGVNKAEQIRRCLTTGYFAHAARMQPDGSFRNVSGTTVLHAHPSSLMFNRKADWVIFHEIMESGEKTFIRDITKIEKNWLVEYASAFYSTM</sequence>
<dbReference type="OrthoDB" id="10253254at2759"/>
<dbReference type="SMART" id="SM00490">
    <property type="entry name" value="HELICc"/>
    <property type="match status" value="1"/>
</dbReference>
<dbReference type="Gene3D" id="1.20.120.1080">
    <property type="match status" value="1"/>
</dbReference>
<dbReference type="SMR" id="Q1K8U7"/>
<keyword evidence="4" id="KW-0067">ATP-binding</keyword>
<evidence type="ECO:0000256" key="1">
    <source>
        <dbReference type="ARBA" id="ARBA00012552"/>
    </source>
</evidence>
<dbReference type="CDD" id="cd18791">
    <property type="entry name" value="SF2_C_RHA"/>
    <property type="match status" value="1"/>
</dbReference>
<dbReference type="AlphaFoldDB" id="Q1K8U7"/>
<keyword evidence="2" id="KW-0547">Nucleotide-binding</keyword>
<dbReference type="Pfam" id="PF21010">
    <property type="entry name" value="HA2_C"/>
    <property type="match status" value="1"/>
</dbReference>
<dbReference type="SUPFAM" id="SSF52540">
    <property type="entry name" value="P-loop containing nucleoside triphosphate hydrolases"/>
    <property type="match status" value="1"/>
</dbReference>
<evidence type="ECO:0000313" key="7">
    <source>
        <dbReference type="EMBL" id="EAA34271.1"/>
    </source>
</evidence>
<dbReference type="FunFam" id="1.20.120.1080:FF:000020">
    <property type="entry name" value="ATP dependent RNA helicase, putative"/>
    <property type="match status" value="1"/>
</dbReference>
<dbReference type="GO" id="GO:0005524">
    <property type="term" value="F:ATP binding"/>
    <property type="evidence" value="ECO:0007669"/>
    <property type="project" value="UniProtKB-KW"/>
</dbReference>
<dbReference type="InterPro" id="IPR027417">
    <property type="entry name" value="P-loop_NTPase"/>
</dbReference>
<dbReference type="InParanoid" id="Q1K8U7"/>
<dbReference type="GO" id="GO:0016887">
    <property type="term" value="F:ATP hydrolysis activity"/>
    <property type="evidence" value="ECO:0007669"/>
    <property type="project" value="InterPro"/>
</dbReference>
<dbReference type="PaxDb" id="5141-EFNCRP00000006801"/>
<gene>
    <name evidence="7" type="ORF">NCU06735</name>
</gene>
<dbReference type="GO" id="GO:0003724">
    <property type="term" value="F:RNA helicase activity"/>
    <property type="evidence" value="ECO:0007669"/>
    <property type="project" value="UniProtKB-EC"/>
</dbReference>
<evidence type="ECO:0000256" key="3">
    <source>
        <dbReference type="ARBA" id="ARBA00022801"/>
    </source>
</evidence>
<feature type="domain" description="Helicase ATP-binding" evidence="5">
    <location>
        <begin position="32"/>
        <end position="188"/>
    </location>
</feature>
<dbReference type="Pfam" id="PF00271">
    <property type="entry name" value="Helicase_C"/>
    <property type="match status" value="1"/>
</dbReference>
<dbReference type="GeneID" id="3879668"/>
<dbReference type="PROSITE" id="PS51194">
    <property type="entry name" value="HELICASE_CTER"/>
    <property type="match status" value="1"/>
</dbReference>
<dbReference type="Pfam" id="PF04408">
    <property type="entry name" value="WHD_HA2"/>
    <property type="match status" value="1"/>
</dbReference>
<dbReference type="Pfam" id="PF07717">
    <property type="entry name" value="OB_NTP_bind"/>
    <property type="match status" value="1"/>
</dbReference>
<keyword evidence="8" id="KW-1185">Reference proteome</keyword>
<evidence type="ECO:0000259" key="5">
    <source>
        <dbReference type="PROSITE" id="PS51192"/>
    </source>
</evidence>
<dbReference type="InterPro" id="IPR007502">
    <property type="entry name" value="Helicase-assoc_dom"/>
</dbReference>
<accession>Q1K8U7</accession>
<feature type="domain" description="Helicase C-terminal" evidence="6">
    <location>
        <begin position="235"/>
        <end position="414"/>
    </location>
</feature>
<dbReference type="Proteomes" id="UP000001805">
    <property type="component" value="Chromosome 6, Linkage Group II"/>
</dbReference>
<organism evidence="7 8">
    <name type="scientific">Neurospora crassa (strain ATCC 24698 / 74-OR23-1A / CBS 708.71 / DSM 1257 / FGSC 987)</name>
    <dbReference type="NCBI Taxonomy" id="367110"/>
    <lineage>
        <taxon>Eukaryota</taxon>
        <taxon>Fungi</taxon>
        <taxon>Dikarya</taxon>
        <taxon>Ascomycota</taxon>
        <taxon>Pezizomycotina</taxon>
        <taxon>Sordariomycetes</taxon>
        <taxon>Sordariomycetidae</taxon>
        <taxon>Sordariales</taxon>
        <taxon>Sordariaceae</taxon>
        <taxon>Neurospora</taxon>
    </lineage>
</organism>
<dbReference type="EC" id="3.6.4.13" evidence="1"/>
<dbReference type="GO" id="GO:0071013">
    <property type="term" value="C:catalytic step 2 spliceosome"/>
    <property type="evidence" value="ECO:0000318"/>
    <property type="project" value="GO_Central"/>
</dbReference>
<evidence type="ECO:0000256" key="4">
    <source>
        <dbReference type="ARBA" id="ARBA00022840"/>
    </source>
</evidence>
<dbReference type="FunFam" id="3.40.50.300:FF:000767">
    <property type="entry name" value="Putative ATP-dependent RNA helicase DHX35"/>
    <property type="match status" value="1"/>
</dbReference>
<dbReference type="VEuPathDB" id="FungiDB:NCU06735"/>
<dbReference type="PROSITE" id="PS00690">
    <property type="entry name" value="DEAH_ATP_HELICASE"/>
    <property type="match status" value="1"/>
</dbReference>
<name>Q1K8U7_NEUCR</name>
<keyword evidence="3" id="KW-0378">Hydrolase</keyword>
<dbReference type="KEGG" id="ncr:NCU06735"/>
<dbReference type="SMART" id="SM00847">
    <property type="entry name" value="HA2"/>
    <property type="match status" value="1"/>
</dbReference>
<dbReference type="InterPro" id="IPR014001">
    <property type="entry name" value="Helicase_ATP-bd"/>
</dbReference>
<dbReference type="InterPro" id="IPR002464">
    <property type="entry name" value="DNA/RNA_helicase_DEAH_CS"/>
</dbReference>
<proteinExistence type="predicted"/>
<dbReference type="InterPro" id="IPR049945">
    <property type="entry name" value="AAA_22"/>
</dbReference>
<protein>
    <recommendedName>
        <fullName evidence="1">RNA helicase</fullName>
        <ecNumber evidence="1">3.6.4.13</ecNumber>
    </recommendedName>
</protein>
<reference evidence="7 8" key="1">
    <citation type="journal article" date="2003" name="Nature">
        <title>The genome sequence of the filamentous fungus Neurospora crassa.</title>
        <authorList>
            <person name="Galagan J.E."/>
            <person name="Calvo S.E."/>
            <person name="Borkovich K.A."/>
            <person name="Selker E.U."/>
            <person name="Read N.D."/>
            <person name="Jaffe D."/>
            <person name="FitzHugh W."/>
            <person name="Ma L.J."/>
            <person name="Smirnov S."/>
            <person name="Purcell S."/>
            <person name="Rehman B."/>
            <person name="Elkins T."/>
            <person name="Engels R."/>
            <person name="Wang S."/>
            <person name="Nielsen C.B."/>
            <person name="Butler J."/>
            <person name="Endrizzi M."/>
            <person name="Qui D."/>
            <person name="Ianakiev P."/>
            <person name="Bell-Pedersen D."/>
            <person name="Nelson M.A."/>
            <person name="Werner-Washburne M."/>
            <person name="Selitrennikoff C.P."/>
            <person name="Kinsey J.A."/>
            <person name="Braun E.L."/>
            <person name="Zelter A."/>
            <person name="Schulte U."/>
            <person name="Kothe G.O."/>
            <person name="Jedd G."/>
            <person name="Mewes W."/>
            <person name="Staben C."/>
            <person name="Marcotte E."/>
            <person name="Greenberg D."/>
            <person name="Roy A."/>
            <person name="Foley K."/>
            <person name="Naylor J."/>
            <person name="Stange-Thomann N."/>
            <person name="Barrett R."/>
            <person name="Gnerre S."/>
            <person name="Kamal M."/>
            <person name="Kamvysselis M."/>
            <person name="Mauceli E."/>
            <person name="Bielke C."/>
            <person name="Rudd S."/>
            <person name="Frishman D."/>
            <person name="Krystofova S."/>
            <person name="Rasmussen C."/>
            <person name="Metzenberg R.L."/>
            <person name="Perkins D.D."/>
            <person name="Kroken S."/>
            <person name="Cogoni C."/>
            <person name="Macino G."/>
            <person name="Catcheside D."/>
            <person name="Li W."/>
            <person name="Pratt R.J."/>
            <person name="Osmani S.A."/>
            <person name="DeSouza C.P."/>
            <person name="Glass L."/>
            <person name="Orbach M.J."/>
            <person name="Berglund J.A."/>
            <person name="Voelker R."/>
            <person name="Yarden O."/>
            <person name="Plamann M."/>
            <person name="Seiler S."/>
            <person name="Dunlap J."/>
            <person name="Radford A."/>
            <person name="Aramayo R."/>
            <person name="Natvig D.O."/>
            <person name="Alex L.A."/>
            <person name="Mannhaupt G."/>
            <person name="Ebbole D.J."/>
            <person name="Freitag M."/>
            <person name="Paulsen I."/>
            <person name="Sachs M.S."/>
            <person name="Lander E.S."/>
            <person name="Nusbaum C."/>
            <person name="Birren B."/>
        </authorList>
    </citation>
    <scope>NUCLEOTIDE SEQUENCE [LARGE SCALE GENOMIC DNA]</scope>
    <source>
        <strain evidence="8">ATCC 24698 / 74-OR23-1A / CBS 708.71 / DSM 1257 / FGSC 987</strain>
    </source>
</reference>
<dbReference type="EMBL" id="CM002237">
    <property type="protein sequence ID" value="EAA34271.1"/>
    <property type="molecule type" value="Genomic_DNA"/>
</dbReference>
<dbReference type="HOGENOM" id="CLU_001832_5_11_1"/>
<evidence type="ECO:0000313" key="8">
    <source>
        <dbReference type="Proteomes" id="UP000001805"/>
    </source>
</evidence>
<dbReference type="InterPro" id="IPR011709">
    <property type="entry name" value="DEAD-box_helicase_OB_fold"/>
</dbReference>
<dbReference type="STRING" id="367110.Q1K8U7"/>
<dbReference type="PANTHER" id="PTHR18934">
    <property type="entry name" value="ATP-DEPENDENT RNA HELICASE"/>
    <property type="match status" value="1"/>
</dbReference>
<dbReference type="PANTHER" id="PTHR18934:SF136">
    <property type="entry name" value="ATP-DEPENDENT RNA HELICASE DHX35-RELATED"/>
    <property type="match status" value="1"/>
</dbReference>